<dbReference type="OrthoDB" id="194358at2759"/>
<reference evidence="3" key="1">
    <citation type="journal article" date="2016" name="Genome Announc.">
        <title>Draft genome sequences of fungus Aspergillus calidoustus.</title>
        <authorList>
            <person name="Horn F."/>
            <person name="Linde J."/>
            <person name="Mattern D.J."/>
            <person name="Walther G."/>
            <person name="Guthke R."/>
            <person name="Scherlach K."/>
            <person name="Martin K."/>
            <person name="Brakhage A.A."/>
            <person name="Petzke L."/>
            <person name="Valiante V."/>
        </authorList>
    </citation>
    <scope>NUCLEOTIDE SEQUENCE [LARGE SCALE GENOMIC DNA]</scope>
    <source>
        <strain evidence="3">SF006504</strain>
    </source>
</reference>
<evidence type="ECO:0000259" key="1">
    <source>
        <dbReference type="Pfam" id="PF14420"/>
    </source>
</evidence>
<accession>A0A0U5GEI7</accession>
<dbReference type="Gene3D" id="1.25.40.20">
    <property type="entry name" value="Ankyrin repeat-containing domain"/>
    <property type="match status" value="1"/>
</dbReference>
<feature type="domain" description="Clr5" evidence="1">
    <location>
        <begin position="4"/>
        <end position="55"/>
    </location>
</feature>
<proteinExistence type="predicted"/>
<dbReference type="InterPro" id="IPR025676">
    <property type="entry name" value="Clr5_dom"/>
</dbReference>
<evidence type="ECO:0000313" key="3">
    <source>
        <dbReference type="Proteomes" id="UP000054771"/>
    </source>
</evidence>
<dbReference type="PANTHER" id="PTHR38788:SF3">
    <property type="entry name" value="CLR5 DOMAIN-CONTAINING PROTEIN"/>
    <property type="match status" value="1"/>
</dbReference>
<evidence type="ECO:0000313" key="2">
    <source>
        <dbReference type="EMBL" id="CEL08207.1"/>
    </source>
</evidence>
<dbReference type="AlphaFoldDB" id="A0A0U5GEI7"/>
<dbReference type="SUPFAM" id="SSF48403">
    <property type="entry name" value="Ankyrin repeat"/>
    <property type="match status" value="1"/>
</dbReference>
<gene>
    <name evidence="2" type="ORF">ASPCAL11358</name>
</gene>
<sequence length="429" mass="48126">MDDSIWESYKPELQQLYIQQNMKLPEVMDFMSTEHGFQASKGQYTKYFSRWKFQKYQTVSSSNSKFIDRRVNKRRQMFGKESEVYINGVEYPTKKVKRARYRKAYLTASAAVDINSDGIVVCTPVSPGMNIHWNNSLPWLRFARLLQPGSIEDLPSPAARLAVTSPQSHNADSYTVIPELLKWLKDVVPWSRLSLAEGINSASRIDTVLRILLPEAQEGQHYALAARICGYKQTTLDTFSITMFLLSNNFPTGDRKSHDQRVLKMLRASGWDSRTKLQELLSSKEPTAGAIMEQLFGSALREFDIDIVSMLLDAGMSPDCLIRGDCSEPSTPLGFLAGHLWDRRATDPIGLLNLLHSHGADIDKSGHRTSPLEEAVRCSDTDTIEWFLSHGAQITRSCIAGKRSGNVGGTKILARADVDSPSWDIRSGS</sequence>
<dbReference type="Proteomes" id="UP000054771">
    <property type="component" value="Unassembled WGS sequence"/>
</dbReference>
<dbReference type="STRING" id="454130.A0A0U5GEI7"/>
<protein>
    <recommendedName>
        <fullName evidence="1">Clr5 domain-containing protein</fullName>
    </recommendedName>
</protein>
<dbReference type="Pfam" id="PF14420">
    <property type="entry name" value="Clr5"/>
    <property type="match status" value="1"/>
</dbReference>
<dbReference type="EMBL" id="CDMC01000010">
    <property type="protein sequence ID" value="CEL08207.1"/>
    <property type="molecule type" value="Genomic_DNA"/>
</dbReference>
<keyword evidence="3" id="KW-1185">Reference proteome</keyword>
<name>A0A0U5GEI7_ASPCI</name>
<dbReference type="InterPro" id="IPR036770">
    <property type="entry name" value="Ankyrin_rpt-contain_sf"/>
</dbReference>
<organism evidence="2 3">
    <name type="scientific">Aspergillus calidoustus</name>
    <dbReference type="NCBI Taxonomy" id="454130"/>
    <lineage>
        <taxon>Eukaryota</taxon>
        <taxon>Fungi</taxon>
        <taxon>Dikarya</taxon>
        <taxon>Ascomycota</taxon>
        <taxon>Pezizomycotina</taxon>
        <taxon>Eurotiomycetes</taxon>
        <taxon>Eurotiomycetidae</taxon>
        <taxon>Eurotiales</taxon>
        <taxon>Aspergillaceae</taxon>
        <taxon>Aspergillus</taxon>
        <taxon>Aspergillus subgen. Nidulantes</taxon>
    </lineage>
</organism>
<dbReference type="PANTHER" id="PTHR38788">
    <property type="entry name" value="CLR5 DOMAIN-CONTAINING PROTEIN"/>
    <property type="match status" value="1"/>
</dbReference>